<evidence type="ECO:0000313" key="3">
    <source>
        <dbReference type="Proteomes" id="UP000253727"/>
    </source>
</evidence>
<dbReference type="AlphaFoldDB" id="A0A369Q514"/>
<gene>
    <name evidence="2" type="ORF">HME9302_01191</name>
</gene>
<name>A0A369Q514_9SPHN</name>
<proteinExistence type="predicted"/>
<comment type="caution">
    <text evidence="2">The sequence shown here is derived from an EMBL/GenBank/DDBJ whole genome shotgun (WGS) entry which is preliminary data.</text>
</comment>
<organism evidence="2 3">
    <name type="scientific">Alteripontixanthobacter maritimus</name>
    <dbReference type="NCBI Taxonomy" id="2161824"/>
    <lineage>
        <taxon>Bacteria</taxon>
        <taxon>Pseudomonadati</taxon>
        <taxon>Pseudomonadota</taxon>
        <taxon>Alphaproteobacteria</taxon>
        <taxon>Sphingomonadales</taxon>
        <taxon>Erythrobacteraceae</taxon>
        <taxon>Alteripontixanthobacter</taxon>
    </lineage>
</organism>
<sequence>MRMMLNQSKNCARRRFRTLGSDTAGAAMVEFAFTAPILLVMGLFGIELAQASLMQTQLSQTAISLADNASRVGQNDNSGVAPTISEAQVDALLASAVRQAGNMDIAERGRIIISSVEYDASTGRQFIRWQRCTGGLERESKYGDDGAKNGLTGAPIAGVGSSTNKAKAQAGTGVMFVEVIYDYDSLFDGAIGIDKMEYRQEAAFQVRDDRDYSAGLTGGTTASPCD</sequence>
<evidence type="ECO:0000313" key="2">
    <source>
        <dbReference type="EMBL" id="RDC59993.1"/>
    </source>
</evidence>
<evidence type="ECO:0000259" key="1">
    <source>
        <dbReference type="Pfam" id="PF07811"/>
    </source>
</evidence>
<dbReference type="Proteomes" id="UP000253727">
    <property type="component" value="Unassembled WGS sequence"/>
</dbReference>
<dbReference type="EMBL" id="QBKA01000002">
    <property type="protein sequence ID" value="RDC59993.1"/>
    <property type="molecule type" value="Genomic_DNA"/>
</dbReference>
<keyword evidence="3" id="KW-1185">Reference proteome</keyword>
<feature type="domain" description="TadE-like" evidence="1">
    <location>
        <begin position="25"/>
        <end position="62"/>
    </location>
</feature>
<dbReference type="OrthoDB" id="7432392at2"/>
<dbReference type="Pfam" id="PF07811">
    <property type="entry name" value="TadE"/>
    <property type="match status" value="1"/>
</dbReference>
<protein>
    <recommendedName>
        <fullName evidence="1">TadE-like domain-containing protein</fullName>
    </recommendedName>
</protein>
<accession>A0A369Q514</accession>
<reference evidence="2 3" key="1">
    <citation type="submission" date="2018-04" db="EMBL/GenBank/DDBJ databases">
        <title>Altererythrobacter sp. HME9302 genome sequencing and assembly.</title>
        <authorList>
            <person name="Kang H."/>
            <person name="Kim H."/>
            <person name="Joh K."/>
        </authorList>
    </citation>
    <scope>NUCLEOTIDE SEQUENCE [LARGE SCALE GENOMIC DNA]</scope>
    <source>
        <strain evidence="2 3">HME9302</strain>
    </source>
</reference>
<dbReference type="InterPro" id="IPR012495">
    <property type="entry name" value="TadE-like_dom"/>
</dbReference>